<evidence type="ECO:0000313" key="4">
    <source>
        <dbReference type="Proteomes" id="UP000558192"/>
    </source>
</evidence>
<feature type="signal peptide" evidence="1">
    <location>
        <begin position="1"/>
        <end position="22"/>
    </location>
</feature>
<evidence type="ECO:0000313" key="3">
    <source>
        <dbReference type="EMBL" id="NJC04930.1"/>
    </source>
</evidence>
<gene>
    <name evidence="3" type="ORF">GGQ97_000723</name>
</gene>
<dbReference type="RefSeq" id="WP_245197840.1">
    <property type="nucleotide sequence ID" value="NZ_JAATJC010000001.1"/>
</dbReference>
<dbReference type="Pfam" id="PF07589">
    <property type="entry name" value="PEP-CTERM"/>
    <property type="match status" value="1"/>
</dbReference>
<proteinExistence type="predicted"/>
<dbReference type="NCBIfam" id="TIGR02595">
    <property type="entry name" value="PEP_CTERM"/>
    <property type="match status" value="1"/>
</dbReference>
<dbReference type="Gene3D" id="2.60.120.380">
    <property type="match status" value="1"/>
</dbReference>
<keyword evidence="1" id="KW-0732">Signal</keyword>
<dbReference type="EMBL" id="JAATJC010000001">
    <property type="protein sequence ID" value="NJC04930.1"/>
    <property type="molecule type" value="Genomic_DNA"/>
</dbReference>
<accession>A0A7X5Y6R5</accession>
<feature type="chain" id="PRO_5031011615" description="Ice-binding protein C-terminal domain-containing protein" evidence="1">
    <location>
        <begin position="23"/>
        <end position="202"/>
    </location>
</feature>
<organism evidence="3 4">
    <name type="scientific">Sphingomonas kaistensis</name>
    <dbReference type="NCBI Taxonomy" id="298708"/>
    <lineage>
        <taxon>Bacteria</taxon>
        <taxon>Pseudomonadati</taxon>
        <taxon>Pseudomonadota</taxon>
        <taxon>Alphaproteobacteria</taxon>
        <taxon>Sphingomonadales</taxon>
        <taxon>Sphingomonadaceae</taxon>
        <taxon>Sphingomonas</taxon>
    </lineage>
</organism>
<dbReference type="Proteomes" id="UP000558192">
    <property type="component" value="Unassembled WGS sequence"/>
</dbReference>
<dbReference type="NCBIfam" id="NF038127">
    <property type="entry name" value="FDP_fam"/>
    <property type="match status" value="1"/>
</dbReference>
<dbReference type="AlphaFoldDB" id="A0A7X5Y6R5"/>
<keyword evidence="4" id="KW-1185">Reference proteome</keyword>
<protein>
    <recommendedName>
        <fullName evidence="2">Ice-binding protein C-terminal domain-containing protein</fullName>
    </recommendedName>
</protein>
<comment type="caution">
    <text evidence="3">The sequence shown here is derived from an EMBL/GenBank/DDBJ whole genome shotgun (WGS) entry which is preliminary data.</text>
</comment>
<dbReference type="InterPro" id="IPR013424">
    <property type="entry name" value="Ice-binding_C"/>
</dbReference>
<reference evidence="3 4" key="1">
    <citation type="submission" date="2020-03" db="EMBL/GenBank/DDBJ databases">
        <title>Genomic Encyclopedia of Type Strains, Phase IV (KMG-IV): sequencing the most valuable type-strain genomes for metagenomic binning, comparative biology and taxonomic classification.</title>
        <authorList>
            <person name="Goeker M."/>
        </authorList>
    </citation>
    <scope>NUCLEOTIDE SEQUENCE [LARGE SCALE GENOMIC DNA]</scope>
    <source>
        <strain evidence="3 4">DSM 16846</strain>
    </source>
</reference>
<feature type="domain" description="Ice-binding protein C-terminal" evidence="2">
    <location>
        <begin position="168"/>
        <end position="192"/>
    </location>
</feature>
<name>A0A7X5Y6R5_9SPHN</name>
<dbReference type="NCBIfam" id="NF035944">
    <property type="entry name" value="PEPxxWA-CTERM"/>
    <property type="match status" value="1"/>
</dbReference>
<sequence>MGKALAFSVAATLFATGTAASAADYSYSGSLAGPNAVQLFNFTVTSPSSVTLRTYSYAGGINAAGQTITSGGFDPILALFDGSGELVGENDDGGLNVPADATTGSRYDTFLQALLQPGTYTVSVAAYSNFAIGPNLSNGFENDGTFDGRANRWAFDILNVNSAIQVGAVPEPGTWALMLVGFGAIGASLRRRRRATAVPALA</sequence>
<evidence type="ECO:0000259" key="2">
    <source>
        <dbReference type="Pfam" id="PF07589"/>
    </source>
</evidence>
<evidence type="ECO:0000256" key="1">
    <source>
        <dbReference type="SAM" id="SignalP"/>
    </source>
</evidence>